<organism evidence="1 2">
    <name type="scientific">Mycolicibacterium farcinogenes</name>
    <name type="common">Mycobacterium farcinogenes</name>
    <dbReference type="NCBI Taxonomy" id="1802"/>
    <lineage>
        <taxon>Bacteria</taxon>
        <taxon>Bacillati</taxon>
        <taxon>Actinomycetota</taxon>
        <taxon>Actinomycetes</taxon>
        <taxon>Mycobacteriales</taxon>
        <taxon>Mycobacteriaceae</taxon>
        <taxon>Mycolicibacterium</taxon>
    </lineage>
</organism>
<sequence length="169" mass="18318">MGIPTHVMEYTGGSAATMDGGAGRLQFRGPLGAMDGVENWYLTFSPLPPGQTIDDIRHGDTPEYLQAGGRADKMMLDMRRPGGEQWGVAGVRYVIGHVHEGNPPLDVAIELPHGPEYVSAPEVFTSDEATEIFYTYYKTGDIPDGYVLRPVEGYTADGRNVDLRGVATT</sequence>
<gene>
    <name evidence="1" type="ORF">K6L26_03160</name>
</gene>
<reference evidence="1" key="1">
    <citation type="submission" date="2021-07" db="EMBL/GenBank/DDBJ databases">
        <title>Complete Genome Sequences of Mycobacterium farcinogenes Isolated from Clinical Specimens from Patients in Thailand.</title>
        <authorList>
            <person name="Sodsai P."/>
        </authorList>
    </citation>
    <scope>NUCLEOTIDE SEQUENCE</scope>
    <source>
        <strain evidence="1">BKK/CU-MFGFA-001</strain>
    </source>
</reference>
<evidence type="ECO:0000313" key="2">
    <source>
        <dbReference type="Proteomes" id="UP000825598"/>
    </source>
</evidence>
<dbReference type="Proteomes" id="UP000825598">
    <property type="component" value="Chromosome"/>
</dbReference>
<proteinExistence type="predicted"/>
<evidence type="ECO:0000313" key="1">
    <source>
        <dbReference type="EMBL" id="QZH66705.1"/>
    </source>
</evidence>
<accession>A0ACD1FI93</accession>
<protein>
    <submittedName>
        <fullName evidence="1">Uncharacterized protein</fullName>
    </submittedName>
</protein>
<dbReference type="EMBL" id="CP081673">
    <property type="protein sequence ID" value="QZH66705.1"/>
    <property type="molecule type" value="Genomic_DNA"/>
</dbReference>
<name>A0ACD1FI93_MYCFR</name>
<keyword evidence="2" id="KW-1185">Reference proteome</keyword>